<dbReference type="Pfam" id="PF11308">
    <property type="entry name" value="Glyco_hydro_129"/>
    <property type="match status" value="1"/>
</dbReference>
<name>A0A1M5B4R8_9SPHI</name>
<dbReference type="GO" id="GO:0016787">
    <property type="term" value="F:hydrolase activity"/>
    <property type="evidence" value="ECO:0007669"/>
    <property type="project" value="UniProtKB-KW"/>
</dbReference>
<dbReference type="STRING" id="288992.SAMN04488522_1021022"/>
<proteinExistence type="predicted"/>
<sequence>MIITKSGVVYLKITKEKILRKLKRPGGKGMLLVLLFVGLATYGQNTNQKKELLYLVNGTQKIEVNPELFSIVVVDVDGKRYPVSAPLQKEVLSGLVSAGKGASWSYPDKGIQVALELHPEYLEVSIKASKTTEFTWPVLKGKIDALTIPMHQGKYIPAKDSLWISHLTKTGPLSGSQDLSMQFFAANMGGKALVYVIRNMFNNELNFANNKGTLGLSFNHEFPATVSDKQYGFRIYLTANSTTAIAKTYKKYVEEKGNIITLEQKAADNPNIRKLYGAPHIYVWNDKFLVSNDVLNWKLFKKMILEQLRDKSMNPTKNMFRQFSKGESGREFENQLNEFVKEEFITKYQKNGLTQAINEILLRKEFYNGLAWSNKKLSKEALGLIAKGVDQLNAPELYRLNKLLLIAAYPEVFRPVADWGGAQPKMLDEMEAAGIKKAWLGLNDWMPAEIHPEFVTRAVAKGYLIGPYDSYHSIHQPGKEGWITAKFSDTTLFTNAFVMNKNGKPSLGFLGKGRKLNPTLSMPAVKNRMTEVMGNTGKVFNSWFIDCDATGESLDDYTPGRMTSQEEDIKARLQRMAWIRDTYQLVIGSEVGNDFAAGVIAYGHGMTTPVIAWNDPDMRKNKTSKYYIGGYFSNNGAVPDRYGMQAALKEEYRYLYYDNRFNIPLFQLVYNNAVITSHHWEWGSLKVPSELKNTELKEILFNVPPLYHLNDDSWLKFKEVIAKHVKVFSKTHEIAVKSEMSTFDWLTADRQVQKTTFGNQIEVIANFGKVSFTYKNQVILPQTLIIHDLIGNNFDVYKP</sequence>
<evidence type="ECO:0000313" key="1">
    <source>
        <dbReference type="EMBL" id="SHF37438.1"/>
    </source>
</evidence>
<keyword evidence="2" id="KW-1185">Reference proteome</keyword>
<evidence type="ECO:0000313" key="2">
    <source>
        <dbReference type="Proteomes" id="UP000184287"/>
    </source>
</evidence>
<keyword evidence="1" id="KW-0378">Hydrolase</keyword>
<dbReference type="EMBL" id="FQUQ01000002">
    <property type="protein sequence ID" value="SHF37438.1"/>
    <property type="molecule type" value="Genomic_DNA"/>
</dbReference>
<dbReference type="AlphaFoldDB" id="A0A1M5B4R8"/>
<dbReference type="Proteomes" id="UP000184287">
    <property type="component" value="Unassembled WGS sequence"/>
</dbReference>
<organism evidence="1 2">
    <name type="scientific">Pedobacter caeni</name>
    <dbReference type="NCBI Taxonomy" id="288992"/>
    <lineage>
        <taxon>Bacteria</taxon>
        <taxon>Pseudomonadati</taxon>
        <taxon>Bacteroidota</taxon>
        <taxon>Sphingobacteriia</taxon>
        <taxon>Sphingobacteriales</taxon>
        <taxon>Sphingobacteriaceae</taxon>
        <taxon>Pedobacter</taxon>
    </lineage>
</organism>
<accession>A0A1M5B4R8</accession>
<dbReference type="InterPro" id="IPR021459">
    <property type="entry name" value="GH101-related"/>
</dbReference>
<reference evidence="2" key="1">
    <citation type="submission" date="2016-11" db="EMBL/GenBank/DDBJ databases">
        <authorList>
            <person name="Varghese N."/>
            <person name="Submissions S."/>
        </authorList>
    </citation>
    <scope>NUCLEOTIDE SEQUENCE [LARGE SCALE GENOMIC DNA]</scope>
    <source>
        <strain evidence="2">DSM 16990</strain>
    </source>
</reference>
<protein>
    <submittedName>
        <fullName evidence="1">Glycosyl hydrolases related to GH101 family, GHL1-GHL3</fullName>
    </submittedName>
</protein>
<gene>
    <name evidence="1" type="ORF">SAMN04488522_1021022</name>
</gene>